<organism evidence="7 8">
    <name type="scientific">Rubellimicrobium rubrum</name>
    <dbReference type="NCBI Taxonomy" id="2585369"/>
    <lineage>
        <taxon>Bacteria</taxon>
        <taxon>Pseudomonadati</taxon>
        <taxon>Pseudomonadota</taxon>
        <taxon>Alphaproteobacteria</taxon>
        <taxon>Rhodobacterales</taxon>
        <taxon>Roseobacteraceae</taxon>
        <taxon>Rubellimicrobium</taxon>
    </lineage>
</organism>
<comment type="function">
    <text evidence="1">Is involved in generating a small heat-stable compound (Nod), an acylated oligomer of N-acetylglucosamine, that stimulates mitosis in various plant protoplasts.</text>
</comment>
<sequence>MCQVDETDMGLSLLQRIEYRAGTVLPLSARTARSRRGILSVTFDDFPRSAWQVGGELLGAVDGRATYYVAGRFHDTAVDGAPYFTSRDLIDLVAAGHELGCHSFDHQSALKVRLSSYMASVRRNADFVSSILPGYHLRSHAFPYGQVRVANRLALRGKFAAQRGIETPRKLDRFDPTHLRAGALEARREGQIDWPRLIEEAARSGGWLVLFTHGLRSRPSPYDAQPKVLEGILRRAQNEGLEILPVGEALDRVQAGP</sequence>
<name>A0A5C4MWQ3_9RHOB</name>
<comment type="similarity">
    <text evidence="2">Belongs to the polysaccharide deacetylase family.</text>
</comment>
<evidence type="ECO:0000313" key="8">
    <source>
        <dbReference type="Proteomes" id="UP000305887"/>
    </source>
</evidence>
<evidence type="ECO:0000313" key="7">
    <source>
        <dbReference type="EMBL" id="TNC49143.1"/>
    </source>
</evidence>
<dbReference type="SUPFAM" id="SSF88713">
    <property type="entry name" value="Glycoside hydrolase/deacetylase"/>
    <property type="match status" value="1"/>
</dbReference>
<evidence type="ECO:0000256" key="5">
    <source>
        <dbReference type="ARBA" id="ARBA00032976"/>
    </source>
</evidence>
<reference evidence="7 8" key="1">
    <citation type="submission" date="2019-06" db="EMBL/GenBank/DDBJ databases">
        <title>YIM 131921 draft genome.</title>
        <authorList>
            <person name="Jiang L."/>
        </authorList>
    </citation>
    <scope>NUCLEOTIDE SEQUENCE [LARGE SCALE GENOMIC DNA]</scope>
    <source>
        <strain evidence="7 8">YIM 131921</strain>
    </source>
</reference>
<dbReference type="Gene3D" id="3.20.20.370">
    <property type="entry name" value="Glycoside hydrolase/deacetylase"/>
    <property type="match status" value="1"/>
</dbReference>
<gene>
    <name evidence="7" type="ORF">FHG66_11880</name>
</gene>
<keyword evidence="4" id="KW-0732">Signal</keyword>
<dbReference type="InterPro" id="IPR011330">
    <property type="entry name" value="Glyco_hydro/deAcase_b/a-brl"/>
</dbReference>
<protein>
    <recommendedName>
        <fullName evidence="3">Chitooligosaccharide deacetylase</fullName>
    </recommendedName>
    <alternativeName>
        <fullName evidence="5">Nodulation protein B</fullName>
    </alternativeName>
</protein>
<evidence type="ECO:0000256" key="4">
    <source>
        <dbReference type="ARBA" id="ARBA00022729"/>
    </source>
</evidence>
<evidence type="ECO:0000256" key="2">
    <source>
        <dbReference type="ARBA" id="ARBA00010973"/>
    </source>
</evidence>
<comment type="caution">
    <text evidence="7">The sequence shown here is derived from an EMBL/GenBank/DDBJ whole genome shotgun (WGS) entry which is preliminary data.</text>
</comment>
<dbReference type="AlphaFoldDB" id="A0A5C4MWQ3"/>
<dbReference type="EMBL" id="VDFU01000013">
    <property type="protein sequence ID" value="TNC49143.1"/>
    <property type="molecule type" value="Genomic_DNA"/>
</dbReference>
<dbReference type="Proteomes" id="UP000305887">
    <property type="component" value="Unassembled WGS sequence"/>
</dbReference>
<evidence type="ECO:0000259" key="6">
    <source>
        <dbReference type="Pfam" id="PF01522"/>
    </source>
</evidence>
<dbReference type="GO" id="GO:0016810">
    <property type="term" value="F:hydrolase activity, acting on carbon-nitrogen (but not peptide) bonds"/>
    <property type="evidence" value="ECO:0007669"/>
    <property type="project" value="InterPro"/>
</dbReference>
<dbReference type="InterPro" id="IPR051398">
    <property type="entry name" value="Polysacch_Deacetylase"/>
</dbReference>
<dbReference type="InterPro" id="IPR002509">
    <property type="entry name" value="NODB_dom"/>
</dbReference>
<evidence type="ECO:0000256" key="1">
    <source>
        <dbReference type="ARBA" id="ARBA00003236"/>
    </source>
</evidence>
<dbReference type="OrthoDB" id="2795102at2"/>
<dbReference type="PANTHER" id="PTHR34216:SF11">
    <property type="entry name" value="CHITOOLIGOSACCHARIDE DEACETYLASE"/>
    <property type="match status" value="1"/>
</dbReference>
<feature type="domain" description="NodB homology" evidence="6">
    <location>
        <begin position="36"/>
        <end position="148"/>
    </location>
</feature>
<dbReference type="Pfam" id="PF01522">
    <property type="entry name" value="Polysacc_deac_1"/>
    <property type="match status" value="1"/>
</dbReference>
<keyword evidence="8" id="KW-1185">Reference proteome</keyword>
<proteinExistence type="inferred from homology"/>
<accession>A0A5C4MWQ3</accession>
<dbReference type="PANTHER" id="PTHR34216">
    <property type="match status" value="1"/>
</dbReference>
<evidence type="ECO:0000256" key="3">
    <source>
        <dbReference type="ARBA" id="ARBA00020071"/>
    </source>
</evidence>
<dbReference type="GO" id="GO:0005975">
    <property type="term" value="P:carbohydrate metabolic process"/>
    <property type="evidence" value="ECO:0007669"/>
    <property type="project" value="InterPro"/>
</dbReference>